<comment type="similarity">
    <text evidence="1">Belongs to the GID4/VID24 family.</text>
</comment>
<dbReference type="GO" id="GO:0007039">
    <property type="term" value="P:protein catabolic process in the vacuole"/>
    <property type="evidence" value="ECO:0007669"/>
    <property type="project" value="TreeGrafter"/>
</dbReference>
<dbReference type="GO" id="GO:0005773">
    <property type="term" value="C:vacuole"/>
    <property type="evidence" value="ECO:0007669"/>
    <property type="project" value="GOC"/>
</dbReference>
<dbReference type="Pfam" id="PF09783">
    <property type="entry name" value="Vac_ImportDeg"/>
    <property type="match status" value="1"/>
</dbReference>
<feature type="region of interest" description="Disordered" evidence="2">
    <location>
        <begin position="381"/>
        <end position="423"/>
    </location>
</feature>
<dbReference type="PANTHER" id="PTHR14534:SF3">
    <property type="entry name" value="GID COMPLEX SUBUNIT 4 HOMOLOG"/>
    <property type="match status" value="1"/>
</dbReference>
<feature type="compositionally biased region" description="Low complexity" evidence="2">
    <location>
        <begin position="179"/>
        <end position="194"/>
    </location>
</feature>
<dbReference type="HOGENOM" id="CLU_028759_1_1_1"/>
<keyword evidence="4" id="KW-1185">Reference proteome</keyword>
<dbReference type="GO" id="GO:0043161">
    <property type="term" value="P:proteasome-mediated ubiquitin-dependent protein catabolic process"/>
    <property type="evidence" value="ECO:0007669"/>
    <property type="project" value="TreeGrafter"/>
</dbReference>
<dbReference type="InterPro" id="IPR018618">
    <property type="entry name" value="GID4/10-like"/>
</dbReference>
<dbReference type="InParanoid" id="A8NER9"/>
<dbReference type="KEGG" id="cci:CC1G_01171"/>
<dbReference type="OrthoDB" id="62at2759"/>
<reference evidence="3 4" key="1">
    <citation type="journal article" date="2010" name="Proc. Natl. Acad. Sci. U.S.A.">
        <title>Insights into evolution of multicellular fungi from the assembled chromosomes of the mushroom Coprinopsis cinerea (Coprinus cinereus).</title>
        <authorList>
            <person name="Stajich J.E."/>
            <person name="Wilke S.K."/>
            <person name="Ahren D."/>
            <person name="Au C.H."/>
            <person name="Birren B.W."/>
            <person name="Borodovsky M."/>
            <person name="Burns C."/>
            <person name="Canback B."/>
            <person name="Casselton L.A."/>
            <person name="Cheng C.K."/>
            <person name="Deng J."/>
            <person name="Dietrich F.S."/>
            <person name="Fargo D.C."/>
            <person name="Farman M.L."/>
            <person name="Gathman A.C."/>
            <person name="Goldberg J."/>
            <person name="Guigo R."/>
            <person name="Hoegger P.J."/>
            <person name="Hooker J.B."/>
            <person name="Huggins A."/>
            <person name="James T.Y."/>
            <person name="Kamada T."/>
            <person name="Kilaru S."/>
            <person name="Kodira C."/>
            <person name="Kues U."/>
            <person name="Kupfer D."/>
            <person name="Kwan H.S."/>
            <person name="Lomsadze A."/>
            <person name="Li W."/>
            <person name="Lilly W.W."/>
            <person name="Ma L.J."/>
            <person name="Mackey A.J."/>
            <person name="Manning G."/>
            <person name="Martin F."/>
            <person name="Muraguchi H."/>
            <person name="Natvig D.O."/>
            <person name="Palmerini H."/>
            <person name="Ramesh M.A."/>
            <person name="Rehmeyer C.J."/>
            <person name="Roe B.A."/>
            <person name="Shenoy N."/>
            <person name="Stanke M."/>
            <person name="Ter-Hovhannisyan V."/>
            <person name="Tunlid A."/>
            <person name="Velagapudi R."/>
            <person name="Vision T.J."/>
            <person name="Zeng Q."/>
            <person name="Zolan M.E."/>
            <person name="Pukkila P.J."/>
        </authorList>
    </citation>
    <scope>NUCLEOTIDE SEQUENCE [LARGE SCALE GENOMIC DNA]</scope>
    <source>
        <strain evidence="4">Okayama-7 / 130 / ATCC MYA-4618 / FGSC 9003</strain>
    </source>
</reference>
<comment type="caution">
    <text evidence="3">The sequence shown here is derived from an EMBL/GenBank/DDBJ whole genome shotgun (WGS) entry which is preliminary data.</text>
</comment>
<feature type="compositionally biased region" description="Polar residues" evidence="2">
    <location>
        <begin position="122"/>
        <end position="178"/>
    </location>
</feature>
<name>A8NER9_COPC7</name>
<dbReference type="GO" id="GO:0006623">
    <property type="term" value="P:protein targeting to vacuole"/>
    <property type="evidence" value="ECO:0007669"/>
    <property type="project" value="TreeGrafter"/>
</dbReference>
<evidence type="ECO:0000313" key="3">
    <source>
        <dbReference type="EMBL" id="EAU88798.2"/>
    </source>
</evidence>
<dbReference type="PANTHER" id="PTHR14534">
    <property type="entry name" value="VACUOLAR IMPORT AND DEGRADATION PROTEIN 24"/>
    <property type="match status" value="1"/>
</dbReference>
<proteinExistence type="inferred from homology"/>
<dbReference type="STRING" id="240176.A8NER9"/>
<dbReference type="EMBL" id="AACS02000002">
    <property type="protein sequence ID" value="EAU88798.2"/>
    <property type="molecule type" value="Genomic_DNA"/>
</dbReference>
<sequence length="459" mass="50764">MPSEQVVAIVQDVQLDIQQPQIKFCSLCATALSDVVLHPLADALVCAHCRECIRGTRPSLISSNDQRPYRLPLEGASNNVHRHTASHEAAGPQHNQHPTRRLPDVSQTPSPSQDPRTETAPIASSSAPQACHTTPASQSLSPATGQTTKQFAQLQPIVTNPTSTNGSSLSHPATSKAHSPTLPSSTTYYASPSPVVQGADARRPPTLAQPVHDPLVDITRLRVRSQSHHCLYPGATFEGTQKSGRNSYDVTVTIVDVDFQMSTLCGYLRIRGLTDDWPELTTYFDAEIIGPRYGFLTQNWGASEHEDMVHWARFPAFKHVKQEAKRPHLTIDDRDRGAVFMRWKERFLVPDHNVHDINGASFAGFYYVCVDFNTQGGSTTIEEGEAEASASLPIAKEPRRRRESSVARSRRSKSRPRIAPMPPPVATMSGFYYHQNSEPYQQLSLTHVPEGTSTTFEFR</sequence>
<evidence type="ECO:0000256" key="1">
    <source>
        <dbReference type="ARBA" id="ARBA00061469"/>
    </source>
</evidence>
<dbReference type="AlphaFoldDB" id="A8NER9"/>
<dbReference type="GeneID" id="6009602"/>
<organism evidence="3 4">
    <name type="scientific">Coprinopsis cinerea (strain Okayama-7 / 130 / ATCC MYA-4618 / FGSC 9003)</name>
    <name type="common">Inky cap fungus</name>
    <name type="synonym">Hormographiella aspergillata</name>
    <dbReference type="NCBI Taxonomy" id="240176"/>
    <lineage>
        <taxon>Eukaryota</taxon>
        <taxon>Fungi</taxon>
        <taxon>Dikarya</taxon>
        <taxon>Basidiomycota</taxon>
        <taxon>Agaricomycotina</taxon>
        <taxon>Agaricomycetes</taxon>
        <taxon>Agaricomycetidae</taxon>
        <taxon>Agaricales</taxon>
        <taxon>Agaricineae</taxon>
        <taxon>Psathyrellaceae</taxon>
        <taxon>Coprinopsis</taxon>
    </lineage>
</organism>
<accession>A8NER9</accession>
<protein>
    <recommendedName>
        <fullName evidence="5">Vesicle-mediated transporter Vid24</fullName>
    </recommendedName>
</protein>
<dbReference type="eggNOG" id="KOG4635">
    <property type="taxonomic scope" value="Eukaryota"/>
</dbReference>
<feature type="compositionally biased region" description="Polar residues" evidence="2">
    <location>
        <begin position="105"/>
        <end position="114"/>
    </location>
</feature>
<dbReference type="OMA" id="GFQMSGY"/>
<evidence type="ECO:0008006" key="5">
    <source>
        <dbReference type="Google" id="ProtNLM"/>
    </source>
</evidence>
<gene>
    <name evidence="3" type="ORF">CC1G_01171</name>
</gene>
<evidence type="ECO:0000256" key="2">
    <source>
        <dbReference type="SAM" id="MobiDB-lite"/>
    </source>
</evidence>
<dbReference type="Proteomes" id="UP000001861">
    <property type="component" value="Unassembled WGS sequence"/>
</dbReference>
<dbReference type="GO" id="GO:0045721">
    <property type="term" value="P:negative regulation of gluconeogenesis"/>
    <property type="evidence" value="ECO:0007669"/>
    <property type="project" value="TreeGrafter"/>
</dbReference>
<evidence type="ECO:0000313" key="4">
    <source>
        <dbReference type="Proteomes" id="UP000001861"/>
    </source>
</evidence>
<feature type="region of interest" description="Disordered" evidence="2">
    <location>
        <begin position="84"/>
        <end position="210"/>
    </location>
</feature>
<dbReference type="VEuPathDB" id="FungiDB:CC1G_01171"/>
<feature type="compositionally biased region" description="Basic residues" evidence="2">
    <location>
        <begin position="398"/>
        <end position="416"/>
    </location>
</feature>
<dbReference type="GO" id="GO:0034657">
    <property type="term" value="C:GID complex"/>
    <property type="evidence" value="ECO:0007669"/>
    <property type="project" value="TreeGrafter"/>
</dbReference>
<dbReference type="RefSeq" id="XP_001833109.2">
    <property type="nucleotide sequence ID" value="XM_001833057.2"/>
</dbReference>